<protein>
    <recommendedName>
        <fullName evidence="5">Regulator of G protein signaling 9 binding protein</fullName>
    </recommendedName>
</protein>
<dbReference type="InterPro" id="IPR026512">
    <property type="entry name" value="RGS7BP/RGS9BP"/>
</dbReference>
<dbReference type="Proteomes" id="UP000265140">
    <property type="component" value="Chromosome 17"/>
</dbReference>
<reference evidence="4" key="1">
    <citation type="journal article" date="2014" name="PLoS ONE">
        <title>The genome and linkage map of the northern pike (Esox lucius): conserved synteny revealed between the salmonid sister group and the Neoteleostei.</title>
        <authorList>
            <person name="Rondeau E.B."/>
            <person name="Minkley D.R."/>
            <person name="Leong J.S."/>
            <person name="Messmer A.M."/>
            <person name="Jantzen J.R."/>
            <person name="von Schalburg K.R."/>
            <person name="Lemon C."/>
            <person name="Bird N.H."/>
            <person name="Koop B.F."/>
        </authorList>
    </citation>
    <scope>NUCLEOTIDE SEQUENCE</scope>
</reference>
<dbReference type="FunCoup" id="A0A3P8YDE7">
    <property type="interactions" value="7"/>
</dbReference>
<evidence type="ECO:0000256" key="2">
    <source>
        <dbReference type="ARBA" id="ARBA00022700"/>
    </source>
</evidence>
<keyword evidence="2" id="KW-0734">Signal transduction inhibitor</keyword>
<dbReference type="InParanoid" id="A0A3P8YDE7"/>
<dbReference type="PANTHER" id="PTHR21029">
    <property type="entry name" value="R-SEVEN BINDING PROTEIN (R7BP) HOMOLOG"/>
    <property type="match status" value="1"/>
</dbReference>
<evidence type="ECO:0000313" key="4">
    <source>
        <dbReference type="Proteomes" id="UP000265140"/>
    </source>
</evidence>
<dbReference type="AlphaFoldDB" id="A0A3P8YDE7"/>
<reference evidence="3" key="4">
    <citation type="submission" date="2025-09" db="UniProtKB">
        <authorList>
            <consortium name="Ensembl"/>
        </authorList>
    </citation>
    <scope>IDENTIFICATION</scope>
</reference>
<dbReference type="GeneID" id="105016711"/>
<evidence type="ECO:0000256" key="1">
    <source>
        <dbReference type="ARBA" id="ARBA00007457"/>
    </source>
</evidence>
<accession>A0A3P8YDE7</accession>
<dbReference type="KEGG" id="els:105016711"/>
<dbReference type="Ensembl" id="ENSELUT00000023469.3">
    <property type="protein sequence ID" value="ENSELUP00000014609.2"/>
    <property type="gene ID" value="ENSELUG00000014737.3"/>
</dbReference>
<evidence type="ECO:0000313" key="3">
    <source>
        <dbReference type="Ensembl" id="ENSELUP00000014609.2"/>
    </source>
</evidence>
<comment type="similarity">
    <text evidence="1">Belongs to the RGS7BP/RGS9BP family.</text>
</comment>
<reference evidence="3" key="2">
    <citation type="submission" date="2020-02" db="EMBL/GenBank/DDBJ databases">
        <title>Esox lucius (northern pike) genome, fEsoLuc1, primary haplotype.</title>
        <authorList>
            <person name="Myers G."/>
            <person name="Karagic N."/>
            <person name="Meyer A."/>
            <person name="Pippel M."/>
            <person name="Reichard M."/>
            <person name="Winkler S."/>
            <person name="Tracey A."/>
            <person name="Sims Y."/>
            <person name="Howe K."/>
            <person name="Rhie A."/>
            <person name="Formenti G."/>
            <person name="Durbin R."/>
            <person name="Fedrigo O."/>
            <person name="Jarvis E.D."/>
        </authorList>
    </citation>
    <scope>NUCLEOTIDE SEQUENCE [LARGE SCALE GENOMIC DNA]</scope>
</reference>
<dbReference type="GeneTree" id="ENSGT00940000153725"/>
<dbReference type="OMA" id="ICTGLHR"/>
<dbReference type="STRING" id="8010.ENSELUP00000014609"/>
<keyword evidence="4" id="KW-1185">Reference proteome</keyword>
<reference evidence="3" key="3">
    <citation type="submission" date="2025-08" db="UniProtKB">
        <authorList>
            <consortium name="Ensembl"/>
        </authorList>
    </citation>
    <scope>IDENTIFICATION</scope>
</reference>
<evidence type="ECO:0008006" key="5">
    <source>
        <dbReference type="Google" id="ProtNLM"/>
    </source>
</evidence>
<proteinExistence type="inferred from homology"/>
<dbReference type="GO" id="GO:0009968">
    <property type="term" value="P:negative regulation of signal transduction"/>
    <property type="evidence" value="ECO:0007669"/>
    <property type="project" value="UniProtKB-KW"/>
</dbReference>
<sequence length="242" mass="26981">MNRWQRTVGEIQTRKRQVAECERALEALSKVTACFQQMATSVGSSSDSSSLREKTNDTRALAHKVCTGLHRKLVPLLAETVPGQEDRDKVEQLWVHFLTGLESLQQDLYKFGDLTDRFPLKQKNDRRALIKTGASDEFSGVAAQAASTQSPWVGTEVEQNPDLKTHITQIDAMIKEMLQKVSIPFWAVESTQEAWTEGVDFSDAADDQDETLEVEVVSQDGKMSGCCHPPNCKFGCMLCLLT</sequence>
<name>A0A3P8YDE7_ESOLU</name>
<dbReference type="Bgee" id="ENSELUG00000014737">
    <property type="expression patterns" value="Expressed in brain"/>
</dbReference>
<dbReference type="OrthoDB" id="8062037at2759"/>
<organism evidence="3 4">
    <name type="scientific">Esox lucius</name>
    <name type="common">Northern pike</name>
    <dbReference type="NCBI Taxonomy" id="8010"/>
    <lineage>
        <taxon>Eukaryota</taxon>
        <taxon>Metazoa</taxon>
        <taxon>Chordata</taxon>
        <taxon>Craniata</taxon>
        <taxon>Vertebrata</taxon>
        <taxon>Euteleostomi</taxon>
        <taxon>Actinopterygii</taxon>
        <taxon>Neopterygii</taxon>
        <taxon>Teleostei</taxon>
        <taxon>Protacanthopterygii</taxon>
        <taxon>Esociformes</taxon>
        <taxon>Esocidae</taxon>
        <taxon>Esox</taxon>
    </lineage>
</organism>